<evidence type="ECO:0000256" key="5">
    <source>
        <dbReference type="ARBA" id="ARBA00022692"/>
    </source>
</evidence>
<evidence type="ECO:0000256" key="1">
    <source>
        <dbReference type="ARBA" id="ARBA00004383"/>
    </source>
</evidence>
<dbReference type="Pfam" id="PF03280">
    <property type="entry name" value="Lipase_chap"/>
    <property type="match status" value="1"/>
</dbReference>
<keyword evidence="5" id="KW-0812">Transmembrane</keyword>
<accession>A0A7Z7JAD9</accession>
<dbReference type="EMBL" id="OGUU01000008">
    <property type="protein sequence ID" value="SPC09639.1"/>
    <property type="molecule type" value="Genomic_DNA"/>
</dbReference>
<evidence type="ECO:0000256" key="11">
    <source>
        <dbReference type="ARBA" id="ARBA00030948"/>
    </source>
</evidence>
<protein>
    <recommendedName>
        <fullName evidence="11">Lipase helper protein</fullName>
    </recommendedName>
    <alternativeName>
        <fullName evidence="12">Lipase modulator</fullName>
    </alternativeName>
</protein>
<keyword evidence="6" id="KW-0442">Lipid degradation</keyword>
<evidence type="ECO:0000256" key="9">
    <source>
        <dbReference type="ARBA" id="ARBA00023136"/>
    </source>
</evidence>
<sequence>MTSSERAPRLWRALLPAGAAAAVVYGLTAPSAPAPAPVPQRAVAVSATAPSAPSADPAPAGVAAWPSLSGVAMPAGPEANAAGNLRLTRALRTYFDYFLSARHDAGGIDALDALVHDDIRRHVPQPAAGQAWQLWRRYVACLAEIQPEAARKPLAGADGMLDAQQVQQLRALLTQRDAARQRWLPEVAQAWFGDEQAYDEAMLARLEIAAQPGLDDAQRRQRLAELDAALPEHVRAAREASARPRAISQTIADLQAAGRTTQDIGAALAQAYGAEVAQRYQQQAQAEQSWQQRYDDYAARRAQIEAFAGLSEQDRRQQLDTLRRQAFDNPSEALQAEVVDQAMATRRQAR</sequence>
<keyword evidence="3" id="KW-1003">Cell membrane</keyword>
<dbReference type="NCBIfam" id="NF002334">
    <property type="entry name" value="PRK01294.1-2"/>
    <property type="match status" value="1"/>
</dbReference>
<evidence type="ECO:0000313" key="13">
    <source>
        <dbReference type="EMBL" id="SPC09639.1"/>
    </source>
</evidence>
<dbReference type="SUPFAM" id="SSF158855">
    <property type="entry name" value="Lipase chaperone-like"/>
    <property type="match status" value="1"/>
</dbReference>
<comment type="caution">
    <text evidence="13">The sequence shown here is derived from an EMBL/GenBank/DDBJ whole genome shotgun (WGS) entry which is preliminary data.</text>
</comment>
<dbReference type="AlphaFoldDB" id="A0A7Z7JAD9"/>
<dbReference type="InterPro" id="IPR004961">
    <property type="entry name" value="Lipase_chaperone"/>
</dbReference>
<evidence type="ECO:0000256" key="12">
    <source>
        <dbReference type="ARBA" id="ARBA00031542"/>
    </source>
</evidence>
<gene>
    <name evidence="13" type="ORF">CBM2594_A40962</name>
</gene>
<dbReference type="GO" id="GO:0005886">
    <property type="term" value="C:plasma membrane"/>
    <property type="evidence" value="ECO:0007669"/>
    <property type="project" value="UniProtKB-SubCell"/>
</dbReference>
<evidence type="ECO:0000256" key="3">
    <source>
        <dbReference type="ARBA" id="ARBA00022475"/>
    </source>
</evidence>
<dbReference type="GO" id="GO:0016042">
    <property type="term" value="P:lipid catabolic process"/>
    <property type="evidence" value="ECO:0007669"/>
    <property type="project" value="UniProtKB-KW"/>
</dbReference>
<dbReference type="GO" id="GO:0006457">
    <property type="term" value="P:protein folding"/>
    <property type="evidence" value="ECO:0007669"/>
    <property type="project" value="InterPro"/>
</dbReference>
<keyword evidence="4" id="KW-0997">Cell inner membrane</keyword>
<dbReference type="GO" id="GO:0051082">
    <property type="term" value="F:unfolded protein binding"/>
    <property type="evidence" value="ECO:0007669"/>
    <property type="project" value="InterPro"/>
</dbReference>
<dbReference type="Proteomes" id="UP000257139">
    <property type="component" value="Chromosome CBM2594_a"/>
</dbReference>
<evidence type="ECO:0000256" key="7">
    <source>
        <dbReference type="ARBA" id="ARBA00022989"/>
    </source>
</evidence>
<dbReference type="RefSeq" id="WP_277342419.1">
    <property type="nucleotide sequence ID" value="NZ_LT976871.1"/>
</dbReference>
<comment type="subcellular location">
    <subcellularLocation>
        <location evidence="1">Cell inner membrane</location>
        <topology evidence="1">Single-pass membrane protein</topology>
        <orientation evidence="1">Periplasmic side</orientation>
    </subcellularLocation>
</comment>
<proteinExistence type="inferred from homology"/>
<evidence type="ECO:0000256" key="6">
    <source>
        <dbReference type="ARBA" id="ARBA00022963"/>
    </source>
</evidence>
<reference evidence="13 14" key="1">
    <citation type="submission" date="2018-01" db="EMBL/GenBank/DDBJ databases">
        <authorList>
            <person name="Clerissi C."/>
        </authorList>
    </citation>
    <scope>NUCLEOTIDE SEQUENCE [LARGE SCALE GENOMIC DNA]</scope>
    <source>
        <strain evidence="13">Cupriavidus taiwanensis STM 6021</strain>
    </source>
</reference>
<evidence type="ECO:0000256" key="8">
    <source>
        <dbReference type="ARBA" id="ARBA00023098"/>
    </source>
</evidence>
<comment type="similarity">
    <text evidence="2">Belongs to the lipase chaperone family.</text>
</comment>
<evidence type="ECO:0000256" key="4">
    <source>
        <dbReference type="ARBA" id="ARBA00022519"/>
    </source>
</evidence>
<keyword evidence="7" id="KW-1133">Transmembrane helix</keyword>
<organism evidence="13 14">
    <name type="scientific">Cupriavidus taiwanensis</name>
    <dbReference type="NCBI Taxonomy" id="164546"/>
    <lineage>
        <taxon>Bacteria</taxon>
        <taxon>Pseudomonadati</taxon>
        <taxon>Pseudomonadota</taxon>
        <taxon>Betaproteobacteria</taxon>
        <taxon>Burkholderiales</taxon>
        <taxon>Burkholderiaceae</taxon>
        <taxon>Cupriavidus</taxon>
    </lineage>
</organism>
<keyword evidence="8" id="KW-0443">Lipid metabolism</keyword>
<keyword evidence="10" id="KW-0143">Chaperone</keyword>
<evidence type="ECO:0000256" key="2">
    <source>
        <dbReference type="ARBA" id="ARBA00010358"/>
    </source>
</evidence>
<name>A0A7Z7JAD9_9BURK</name>
<evidence type="ECO:0000256" key="10">
    <source>
        <dbReference type="ARBA" id="ARBA00023186"/>
    </source>
</evidence>
<evidence type="ECO:0000313" key="14">
    <source>
        <dbReference type="Proteomes" id="UP000257139"/>
    </source>
</evidence>
<keyword evidence="9" id="KW-0472">Membrane</keyword>